<dbReference type="SUPFAM" id="SSF51069">
    <property type="entry name" value="Carbonic anhydrase"/>
    <property type="match status" value="1"/>
</dbReference>
<dbReference type="InterPro" id="IPR041891">
    <property type="entry name" value="Alpha_CA_prokaryot-like"/>
</dbReference>
<evidence type="ECO:0000313" key="8">
    <source>
        <dbReference type="EMBL" id="PJK30542.1"/>
    </source>
</evidence>
<dbReference type="EMBL" id="PHIG01000025">
    <property type="protein sequence ID" value="PJK30542.1"/>
    <property type="molecule type" value="Genomic_DNA"/>
</dbReference>
<comment type="caution">
    <text evidence="8">The sequence shown here is derived from an EMBL/GenBank/DDBJ whole genome shotgun (WGS) entry which is preliminary data.</text>
</comment>
<name>A0A2M9G4A0_9PROT</name>
<comment type="similarity">
    <text evidence="1">Belongs to the alpha-carbonic anhydrase family.</text>
</comment>
<evidence type="ECO:0000313" key="9">
    <source>
        <dbReference type="Proteomes" id="UP000229498"/>
    </source>
</evidence>
<evidence type="ECO:0000256" key="5">
    <source>
        <dbReference type="ARBA" id="ARBA00023239"/>
    </source>
</evidence>
<dbReference type="Proteomes" id="UP000229498">
    <property type="component" value="Unassembled WGS sequence"/>
</dbReference>
<dbReference type="GO" id="GO:0008270">
    <property type="term" value="F:zinc ion binding"/>
    <property type="evidence" value="ECO:0007669"/>
    <property type="project" value="InterPro"/>
</dbReference>
<keyword evidence="5" id="KW-0456">Lyase</keyword>
<comment type="catalytic activity">
    <reaction evidence="6">
        <text>hydrogencarbonate + H(+) = CO2 + H2O</text>
        <dbReference type="Rhea" id="RHEA:10748"/>
        <dbReference type="ChEBI" id="CHEBI:15377"/>
        <dbReference type="ChEBI" id="CHEBI:15378"/>
        <dbReference type="ChEBI" id="CHEBI:16526"/>
        <dbReference type="ChEBI" id="CHEBI:17544"/>
        <dbReference type="EC" id="4.2.1.1"/>
    </reaction>
</comment>
<keyword evidence="3" id="KW-0479">Metal-binding</keyword>
<dbReference type="InterPro" id="IPR023561">
    <property type="entry name" value="Carbonic_anhydrase_a-class"/>
</dbReference>
<dbReference type="InterPro" id="IPR036398">
    <property type="entry name" value="CA_dom_sf"/>
</dbReference>
<evidence type="ECO:0000256" key="6">
    <source>
        <dbReference type="ARBA" id="ARBA00048348"/>
    </source>
</evidence>
<organism evidence="8 9">
    <name type="scientific">Minwuia thermotolerans</name>
    <dbReference type="NCBI Taxonomy" id="2056226"/>
    <lineage>
        <taxon>Bacteria</taxon>
        <taxon>Pseudomonadati</taxon>
        <taxon>Pseudomonadota</taxon>
        <taxon>Alphaproteobacteria</taxon>
        <taxon>Minwuiales</taxon>
        <taxon>Minwuiaceae</taxon>
        <taxon>Minwuia</taxon>
    </lineage>
</organism>
<evidence type="ECO:0000256" key="1">
    <source>
        <dbReference type="ARBA" id="ARBA00010718"/>
    </source>
</evidence>
<dbReference type="PROSITE" id="PS51144">
    <property type="entry name" value="ALPHA_CA_2"/>
    <property type="match status" value="1"/>
</dbReference>
<gene>
    <name evidence="8" type="ORF">CVT23_06255</name>
</gene>
<sequence length="321" mass="34036">MIHSGGSVIGFRVAARKTETSARSVSSAGALSASHRSHFFCGKPFEYLHFNCEIGYHVAVRPVCGPVTEGDTPMITGKPLAAIGFAAAMGAAAAWAADTHWSYAGADGPAQWAALSESFAACGGGVQQSPVDIVEPDTVEAELEEIELAWNAEAAWTVLNNGHTIQVQAPDAGYAVIDGERFDLLQFHFHSPSEHAIDGERWPMEVHFVHAAEDGRLAVIGVMMSGGGANGLFERVMDAAPAAKGEAALGAADARALMPGDDDFFRYQGSLTTPPCSEIVLWSVMEGSVAVSDAAIAKFRDIHAMNARPLQPLNRRYVLQD</sequence>
<dbReference type="PANTHER" id="PTHR18952:SF265">
    <property type="entry name" value="CARBONIC ANHYDRASE"/>
    <property type="match status" value="1"/>
</dbReference>
<evidence type="ECO:0000256" key="4">
    <source>
        <dbReference type="ARBA" id="ARBA00022833"/>
    </source>
</evidence>
<dbReference type="CDD" id="cd03124">
    <property type="entry name" value="alpha_CA_prokaryotic_like"/>
    <property type="match status" value="1"/>
</dbReference>
<accession>A0A2M9G4A0</accession>
<dbReference type="SMART" id="SM01057">
    <property type="entry name" value="Carb_anhydrase"/>
    <property type="match status" value="1"/>
</dbReference>
<evidence type="ECO:0000256" key="3">
    <source>
        <dbReference type="ARBA" id="ARBA00022723"/>
    </source>
</evidence>
<evidence type="ECO:0000259" key="7">
    <source>
        <dbReference type="PROSITE" id="PS51144"/>
    </source>
</evidence>
<dbReference type="Gene3D" id="3.10.200.10">
    <property type="entry name" value="Alpha carbonic anhydrase"/>
    <property type="match status" value="1"/>
</dbReference>
<dbReference type="Pfam" id="PF00194">
    <property type="entry name" value="Carb_anhydrase"/>
    <property type="match status" value="1"/>
</dbReference>
<keyword evidence="4" id="KW-0862">Zinc</keyword>
<dbReference type="InterPro" id="IPR001148">
    <property type="entry name" value="CA_dom"/>
</dbReference>
<dbReference type="PANTHER" id="PTHR18952">
    <property type="entry name" value="CARBONIC ANHYDRASE"/>
    <property type="match status" value="1"/>
</dbReference>
<proteinExistence type="inferred from homology"/>
<evidence type="ECO:0000256" key="2">
    <source>
        <dbReference type="ARBA" id="ARBA00012925"/>
    </source>
</evidence>
<reference evidence="8 9" key="1">
    <citation type="submission" date="2017-11" db="EMBL/GenBank/DDBJ databases">
        <title>Draft genome sequence of Rhizobiales bacterium SY3-13.</title>
        <authorList>
            <person name="Sun C."/>
        </authorList>
    </citation>
    <scope>NUCLEOTIDE SEQUENCE [LARGE SCALE GENOMIC DNA]</scope>
    <source>
        <strain evidence="8 9">SY3-13</strain>
    </source>
</reference>
<feature type="domain" description="Alpha-carbonic anhydrase" evidence="7">
    <location>
        <begin position="99"/>
        <end position="321"/>
    </location>
</feature>
<keyword evidence="9" id="KW-1185">Reference proteome</keyword>
<dbReference type="OrthoDB" id="5327615at2"/>
<dbReference type="EC" id="4.2.1.1" evidence="2"/>
<dbReference type="AlphaFoldDB" id="A0A2M9G4A0"/>
<dbReference type="GO" id="GO:0004089">
    <property type="term" value="F:carbonate dehydratase activity"/>
    <property type="evidence" value="ECO:0007669"/>
    <property type="project" value="UniProtKB-EC"/>
</dbReference>
<protein>
    <recommendedName>
        <fullName evidence="2">carbonic anhydrase</fullName>
        <ecNumber evidence="2">4.2.1.1</ecNumber>
    </recommendedName>
</protein>